<accession>A0A433DHC9</accession>
<protein>
    <submittedName>
        <fullName evidence="1">Uncharacterized protein</fullName>
    </submittedName>
</protein>
<gene>
    <name evidence="1" type="ORF">BC936DRAFT_139856</name>
</gene>
<name>A0A433DHC9_9FUNG</name>
<evidence type="ECO:0000313" key="1">
    <source>
        <dbReference type="EMBL" id="RUP50250.1"/>
    </source>
</evidence>
<proteinExistence type="predicted"/>
<organism evidence="1 2">
    <name type="scientific">Jimgerdemannia flammicorona</name>
    <dbReference type="NCBI Taxonomy" id="994334"/>
    <lineage>
        <taxon>Eukaryota</taxon>
        <taxon>Fungi</taxon>
        <taxon>Fungi incertae sedis</taxon>
        <taxon>Mucoromycota</taxon>
        <taxon>Mucoromycotina</taxon>
        <taxon>Endogonomycetes</taxon>
        <taxon>Endogonales</taxon>
        <taxon>Endogonaceae</taxon>
        <taxon>Jimgerdemannia</taxon>
    </lineage>
</organism>
<keyword evidence="2" id="KW-1185">Reference proteome</keyword>
<sequence>MSSVNSITKHGQHDCNEMTPSRVFLPCEATRHLSYLATVVTRTTTACNINTPSYVTLPSQRETVFKLWAVATELVHPTSHTVRGPNTANPKKGQHDIVLPSTRCIFVSSLRARHQQ</sequence>
<dbReference type="EMBL" id="RBNI01001596">
    <property type="protein sequence ID" value="RUP50250.1"/>
    <property type="molecule type" value="Genomic_DNA"/>
</dbReference>
<evidence type="ECO:0000313" key="2">
    <source>
        <dbReference type="Proteomes" id="UP000268093"/>
    </source>
</evidence>
<dbReference type="Proteomes" id="UP000268093">
    <property type="component" value="Unassembled WGS sequence"/>
</dbReference>
<reference evidence="1 2" key="1">
    <citation type="journal article" date="2018" name="New Phytol.">
        <title>Phylogenomics of Endogonaceae and evolution of mycorrhizas within Mucoromycota.</title>
        <authorList>
            <person name="Chang Y."/>
            <person name="Desiro A."/>
            <person name="Na H."/>
            <person name="Sandor L."/>
            <person name="Lipzen A."/>
            <person name="Clum A."/>
            <person name="Barry K."/>
            <person name="Grigoriev I.V."/>
            <person name="Martin F.M."/>
            <person name="Stajich J.E."/>
            <person name="Smith M.E."/>
            <person name="Bonito G."/>
            <person name="Spatafora J.W."/>
        </authorList>
    </citation>
    <scope>NUCLEOTIDE SEQUENCE [LARGE SCALE GENOMIC DNA]</scope>
    <source>
        <strain evidence="1 2">GMNB39</strain>
    </source>
</reference>
<comment type="caution">
    <text evidence="1">The sequence shown here is derived from an EMBL/GenBank/DDBJ whole genome shotgun (WGS) entry which is preliminary data.</text>
</comment>
<dbReference type="AlphaFoldDB" id="A0A433DHC9"/>